<evidence type="ECO:0000256" key="3">
    <source>
        <dbReference type="ARBA" id="ARBA00022448"/>
    </source>
</evidence>
<dbReference type="InterPro" id="IPR035906">
    <property type="entry name" value="MetI-like_sf"/>
</dbReference>
<dbReference type="PROSITE" id="PS50928">
    <property type="entry name" value="ABC_TM1"/>
    <property type="match status" value="1"/>
</dbReference>
<dbReference type="PANTHER" id="PTHR30614:SF20">
    <property type="entry name" value="GLUTAMINE TRANSPORT SYSTEM PERMEASE PROTEIN GLNP"/>
    <property type="match status" value="1"/>
</dbReference>
<dbReference type="EMBL" id="JASATX010000004">
    <property type="protein sequence ID" value="MDI2099426.1"/>
    <property type="molecule type" value="Genomic_DNA"/>
</dbReference>
<evidence type="ECO:0000313" key="12">
    <source>
        <dbReference type="Proteomes" id="UP001321506"/>
    </source>
</evidence>
<keyword evidence="6" id="KW-0029">Amino-acid transport</keyword>
<protein>
    <submittedName>
        <fullName evidence="11">Amino acid ABC transporter permease</fullName>
    </submittedName>
</protein>
<feature type="transmembrane region" description="Helical" evidence="9">
    <location>
        <begin position="20"/>
        <end position="40"/>
    </location>
</feature>
<keyword evidence="3 9" id="KW-0813">Transport</keyword>
<evidence type="ECO:0000259" key="10">
    <source>
        <dbReference type="PROSITE" id="PS50928"/>
    </source>
</evidence>
<sequence length="219" mass="23637">MFDVFFDYRGLFIEGLLVTLQLNAIVVVLSVAGGALIGVARHYGGKIVRVVLGIPVDILRSIPLLVVLIWVFFASPMVFGTRYIDPFVAAVIGLSLTQGAYISEIVRGGLASVRSTQTRAGLALGMTRTQVVTRVVAPQALIRMLPPIGSQVAIGIKDSTLASVIAVPELFRQSQIVIGDSMQPFVVLTTLMVFYFVLVMIVVRLIDMLYTRVAARGAS</sequence>
<feature type="domain" description="ABC transmembrane type-1" evidence="10">
    <location>
        <begin position="16"/>
        <end position="206"/>
    </location>
</feature>
<reference evidence="11 12" key="1">
    <citation type="submission" date="2023-04" db="EMBL/GenBank/DDBJ databases">
        <title>Klugiella caeni sp. nov. isolated from the sludge of biochemical tank.</title>
        <authorList>
            <person name="Geng K."/>
        </authorList>
    </citation>
    <scope>NUCLEOTIDE SEQUENCE [LARGE SCALE GENOMIC DNA]</scope>
    <source>
        <strain evidence="11 12">YN-L-19</strain>
    </source>
</reference>
<feature type="transmembrane region" description="Helical" evidence="9">
    <location>
        <begin position="47"/>
        <end position="73"/>
    </location>
</feature>
<comment type="similarity">
    <text evidence="2">Belongs to the binding-protein-dependent transport system permease family. HisMQ subfamily.</text>
</comment>
<dbReference type="Pfam" id="PF00528">
    <property type="entry name" value="BPD_transp_1"/>
    <property type="match status" value="1"/>
</dbReference>
<keyword evidence="4" id="KW-1003">Cell membrane</keyword>
<dbReference type="GO" id="GO:0006865">
    <property type="term" value="P:amino acid transport"/>
    <property type="evidence" value="ECO:0007669"/>
    <property type="project" value="UniProtKB-KW"/>
</dbReference>
<dbReference type="InterPro" id="IPR000515">
    <property type="entry name" value="MetI-like"/>
</dbReference>
<dbReference type="PANTHER" id="PTHR30614">
    <property type="entry name" value="MEMBRANE COMPONENT OF AMINO ACID ABC TRANSPORTER"/>
    <property type="match status" value="1"/>
</dbReference>
<comment type="subcellular location">
    <subcellularLocation>
        <location evidence="1 9">Cell membrane</location>
        <topology evidence="1 9">Multi-pass membrane protein</topology>
    </subcellularLocation>
</comment>
<evidence type="ECO:0000256" key="2">
    <source>
        <dbReference type="ARBA" id="ARBA00010072"/>
    </source>
</evidence>
<feature type="transmembrane region" description="Helical" evidence="9">
    <location>
        <begin position="185"/>
        <end position="206"/>
    </location>
</feature>
<keyword evidence="8 9" id="KW-0472">Membrane</keyword>
<accession>A0AAW6T6G8</accession>
<organism evidence="11 12">
    <name type="scientific">Ruicaihuangia caeni</name>
    <dbReference type="NCBI Taxonomy" id="3042517"/>
    <lineage>
        <taxon>Bacteria</taxon>
        <taxon>Bacillati</taxon>
        <taxon>Actinomycetota</taxon>
        <taxon>Actinomycetes</taxon>
        <taxon>Micrococcales</taxon>
        <taxon>Microbacteriaceae</taxon>
        <taxon>Ruicaihuangia</taxon>
    </lineage>
</organism>
<dbReference type="AlphaFoldDB" id="A0AAW6T6G8"/>
<dbReference type="InterPro" id="IPR010065">
    <property type="entry name" value="AA_ABC_transptr_permease_3TM"/>
</dbReference>
<evidence type="ECO:0000256" key="1">
    <source>
        <dbReference type="ARBA" id="ARBA00004651"/>
    </source>
</evidence>
<evidence type="ECO:0000256" key="4">
    <source>
        <dbReference type="ARBA" id="ARBA00022475"/>
    </source>
</evidence>
<evidence type="ECO:0000313" key="11">
    <source>
        <dbReference type="EMBL" id="MDI2099426.1"/>
    </source>
</evidence>
<dbReference type="GO" id="GO:0043190">
    <property type="term" value="C:ATP-binding cassette (ABC) transporter complex"/>
    <property type="evidence" value="ECO:0007669"/>
    <property type="project" value="InterPro"/>
</dbReference>
<keyword evidence="7 9" id="KW-1133">Transmembrane helix</keyword>
<dbReference type="RefSeq" id="WP_281489210.1">
    <property type="nucleotide sequence ID" value="NZ_JASATX010000004.1"/>
</dbReference>
<dbReference type="GO" id="GO:0022857">
    <property type="term" value="F:transmembrane transporter activity"/>
    <property type="evidence" value="ECO:0007669"/>
    <property type="project" value="InterPro"/>
</dbReference>
<evidence type="ECO:0000256" key="7">
    <source>
        <dbReference type="ARBA" id="ARBA00022989"/>
    </source>
</evidence>
<evidence type="ECO:0000256" key="9">
    <source>
        <dbReference type="RuleBase" id="RU363032"/>
    </source>
</evidence>
<keyword evidence="12" id="KW-1185">Reference proteome</keyword>
<dbReference type="InterPro" id="IPR043429">
    <property type="entry name" value="ArtM/GltK/GlnP/TcyL/YhdX-like"/>
</dbReference>
<dbReference type="SUPFAM" id="SSF161098">
    <property type="entry name" value="MetI-like"/>
    <property type="match status" value="1"/>
</dbReference>
<dbReference type="Gene3D" id="1.10.3720.10">
    <property type="entry name" value="MetI-like"/>
    <property type="match status" value="1"/>
</dbReference>
<evidence type="ECO:0000256" key="6">
    <source>
        <dbReference type="ARBA" id="ARBA00022970"/>
    </source>
</evidence>
<evidence type="ECO:0000256" key="8">
    <source>
        <dbReference type="ARBA" id="ARBA00023136"/>
    </source>
</evidence>
<proteinExistence type="inferred from homology"/>
<dbReference type="Proteomes" id="UP001321506">
    <property type="component" value="Unassembled WGS sequence"/>
</dbReference>
<comment type="caution">
    <text evidence="11">The sequence shown here is derived from an EMBL/GenBank/DDBJ whole genome shotgun (WGS) entry which is preliminary data.</text>
</comment>
<gene>
    <name evidence="11" type="ORF">QF206_10670</name>
</gene>
<dbReference type="CDD" id="cd06261">
    <property type="entry name" value="TM_PBP2"/>
    <property type="match status" value="1"/>
</dbReference>
<name>A0AAW6T6G8_9MICO</name>
<evidence type="ECO:0000256" key="5">
    <source>
        <dbReference type="ARBA" id="ARBA00022692"/>
    </source>
</evidence>
<keyword evidence="5 9" id="KW-0812">Transmembrane</keyword>
<dbReference type="NCBIfam" id="TIGR01726">
    <property type="entry name" value="HEQRo_perm_3TM"/>
    <property type="match status" value="1"/>
</dbReference>